<dbReference type="Proteomes" id="UP000549394">
    <property type="component" value="Unassembled WGS sequence"/>
</dbReference>
<dbReference type="InterPro" id="IPR015816">
    <property type="entry name" value="Vitellinogen_b-sht_N"/>
</dbReference>
<dbReference type="AlphaFoldDB" id="A0A7I8VL59"/>
<dbReference type="InterPro" id="IPR045811">
    <property type="entry name" value="MTP_lip-bd"/>
</dbReference>
<name>A0A7I8VL59_9ANNE</name>
<dbReference type="GO" id="GO:0008289">
    <property type="term" value="F:lipid binding"/>
    <property type="evidence" value="ECO:0007669"/>
    <property type="project" value="InterPro"/>
</dbReference>
<accession>A0A7I8VL59</accession>
<evidence type="ECO:0000256" key="3">
    <source>
        <dbReference type="ARBA" id="ARBA00022729"/>
    </source>
</evidence>
<dbReference type="Pfam" id="PF19444">
    <property type="entry name" value="MTP_lip_bd"/>
    <property type="match status" value="1"/>
</dbReference>
<dbReference type="GO" id="GO:0016323">
    <property type="term" value="C:basolateral plasma membrane"/>
    <property type="evidence" value="ECO:0007669"/>
    <property type="project" value="TreeGrafter"/>
</dbReference>
<comment type="subcellular location">
    <subcellularLocation>
        <location evidence="1">Endoplasmic reticulum</location>
    </subcellularLocation>
</comment>
<evidence type="ECO:0000259" key="6">
    <source>
        <dbReference type="PROSITE" id="PS51211"/>
    </source>
</evidence>
<dbReference type="OrthoDB" id="5865932at2759"/>
<dbReference type="Gene3D" id="2.30.230.10">
    <property type="entry name" value="Lipovitellin, beta-sheet shell regions, chain A"/>
    <property type="match status" value="1"/>
</dbReference>
<evidence type="ECO:0000256" key="2">
    <source>
        <dbReference type="ARBA" id="ARBA00022448"/>
    </source>
</evidence>
<dbReference type="InterPro" id="IPR039988">
    <property type="entry name" value="MTTP"/>
</dbReference>
<dbReference type="GO" id="GO:0005548">
    <property type="term" value="F:phospholipid transporter activity"/>
    <property type="evidence" value="ECO:0007669"/>
    <property type="project" value="InterPro"/>
</dbReference>
<keyword evidence="4" id="KW-0256">Endoplasmic reticulum</keyword>
<dbReference type="SUPFAM" id="SSF48431">
    <property type="entry name" value="Lipovitellin-phosvitin complex, superhelical domain"/>
    <property type="match status" value="1"/>
</dbReference>
<proteinExistence type="predicted"/>
<dbReference type="PANTHER" id="PTHR13024:SF0">
    <property type="entry name" value="MICROSOMAL TRIACYLGLYCEROL TRANSFER PROTEIN"/>
    <property type="match status" value="1"/>
</dbReference>
<dbReference type="GO" id="GO:0005783">
    <property type="term" value="C:endoplasmic reticulum"/>
    <property type="evidence" value="ECO:0007669"/>
    <property type="project" value="UniProtKB-SubCell"/>
</dbReference>
<sequence length="860" mass="96215">MDTYYCVVLALFFRIYAIAFPLVQSQGLPWTMDKNSHFFDYQTTTSLKDPSSNSDSVIGFGLQCQIEMCPLWTAADSTLLKISLSNPKLSSLSKADSSRSLNSITKYPVFSLWHHGRMTRLFGAKEDSRLSLNLKRGILSLIQSTEQTDSSVTDVRGSCFYDYLNKGEELIKTSKNCTTGSKAQEFKNIHKLFDITTKREFSSAFKFTNEKELIQVSSNENYESFTNLISSVSSQVVVKQDLKIINKKPFGGQINVKTINEALKHLNKKFLVTEESIEADIENVEKSETLSEVVGKLKQEFKHMATVKSASAFGTLVQILRLSTQEEITNLITNEKHKDIRDILVDACSAAQTKESLNAVLQIVELNDPILAERFLLAIAFSTHPSEDLLDILLKFFLSNVQDEKIKESIAGALGAVLYTYSSNSQKVSKKTREILQIFEDRLKNCQDVSCTLIIIRALGNAGQKSSIPVLLNLASSHKSLDVNEAALKALRKMKELNEKDLSILSDIYHQQSRGYDTAVRSKALRYLIKNNISYEDVLKIIQSLNDPYNTELATFTKALLFDKSSNNDNLGKLISKALKNSPRINTYDGLATKGKSLSFHNFLARSETFDSVYDMYVENTRTGVMKRSGMDVDLNGNSIYSFGLFSAGVESLLGEESDDDSVVTAGLALDMLGVAFRPITFFTGRSGLMSAVWSAPSSMTSALQANMLLQDRREFIKLSNGIVVIYDVMGSISMDLSGLISISLWNKNAHTEIMNTGAYSLHSTFQIASPVFSMIEHKLEATGIINFNSDVDFYEKLKSCLQMSRPTVNIKHVSTTREKIRGLKGYTHRRKRELVSPGVSYPLPKKNNDMCREMMKDKN</sequence>
<feature type="domain" description="Vitellogenin" evidence="6">
    <location>
        <begin position="30"/>
        <end position="630"/>
    </location>
</feature>
<dbReference type="InterPro" id="IPR011030">
    <property type="entry name" value="Lipovitellin_superhlx_dom"/>
</dbReference>
<dbReference type="GO" id="GO:0005794">
    <property type="term" value="C:Golgi apparatus"/>
    <property type="evidence" value="ECO:0007669"/>
    <property type="project" value="TreeGrafter"/>
</dbReference>
<keyword evidence="2" id="KW-0813">Transport</keyword>
<dbReference type="SUPFAM" id="SSF56968">
    <property type="entry name" value="Lipovitellin-phosvitin complex, beta-sheet shell regions"/>
    <property type="match status" value="1"/>
</dbReference>
<keyword evidence="3" id="KW-0732">Signal</keyword>
<gene>
    <name evidence="7" type="ORF">DGYR_LOCUS4058</name>
</gene>
<dbReference type="PROSITE" id="PS51211">
    <property type="entry name" value="VITELLOGENIN"/>
    <property type="match status" value="1"/>
</dbReference>
<organism evidence="7 8">
    <name type="scientific">Dimorphilus gyrociliatus</name>
    <dbReference type="NCBI Taxonomy" id="2664684"/>
    <lineage>
        <taxon>Eukaryota</taxon>
        <taxon>Metazoa</taxon>
        <taxon>Spiralia</taxon>
        <taxon>Lophotrochozoa</taxon>
        <taxon>Annelida</taxon>
        <taxon>Polychaeta</taxon>
        <taxon>Polychaeta incertae sedis</taxon>
        <taxon>Dinophilidae</taxon>
        <taxon>Dimorphilus</taxon>
    </lineage>
</organism>
<dbReference type="GO" id="GO:0042157">
    <property type="term" value="P:lipoprotein metabolic process"/>
    <property type="evidence" value="ECO:0007669"/>
    <property type="project" value="TreeGrafter"/>
</dbReference>
<evidence type="ECO:0000256" key="1">
    <source>
        <dbReference type="ARBA" id="ARBA00004240"/>
    </source>
</evidence>
<evidence type="ECO:0000256" key="5">
    <source>
        <dbReference type="PROSITE-ProRule" id="PRU00557"/>
    </source>
</evidence>
<reference evidence="7 8" key="1">
    <citation type="submission" date="2020-08" db="EMBL/GenBank/DDBJ databases">
        <authorList>
            <person name="Hejnol A."/>
        </authorList>
    </citation>
    <scope>NUCLEOTIDE SEQUENCE [LARGE SCALE GENOMIC DNA]</scope>
</reference>
<dbReference type="SMART" id="SM00638">
    <property type="entry name" value="LPD_N"/>
    <property type="match status" value="1"/>
</dbReference>
<dbReference type="EMBL" id="CAJFCJ010000006">
    <property type="protein sequence ID" value="CAD5115306.1"/>
    <property type="molecule type" value="Genomic_DNA"/>
</dbReference>
<evidence type="ECO:0000313" key="7">
    <source>
        <dbReference type="EMBL" id="CAD5115306.1"/>
    </source>
</evidence>
<evidence type="ECO:0000256" key="4">
    <source>
        <dbReference type="ARBA" id="ARBA00022824"/>
    </source>
</evidence>
<comment type="caution">
    <text evidence="7">The sequence shown here is derived from an EMBL/GenBank/DDBJ whole genome shotgun (WGS) entry which is preliminary data.</text>
</comment>
<dbReference type="Pfam" id="PF01347">
    <property type="entry name" value="Vitellogenin_N"/>
    <property type="match status" value="1"/>
</dbReference>
<comment type="caution">
    <text evidence="5">Lacks conserved residue(s) required for the propagation of feature annotation.</text>
</comment>
<dbReference type="InterPro" id="IPR015819">
    <property type="entry name" value="Lipid_transp_b-sht_shell"/>
</dbReference>
<evidence type="ECO:0000313" key="8">
    <source>
        <dbReference type="Proteomes" id="UP000549394"/>
    </source>
</evidence>
<dbReference type="PANTHER" id="PTHR13024">
    <property type="entry name" value="MICROSOMAL TRIGLYCERIDE TRANSFER PROTEIN, LARGE SUBUNIT"/>
    <property type="match status" value="1"/>
</dbReference>
<dbReference type="InterPro" id="IPR001747">
    <property type="entry name" value="Vitellogenin_N"/>
</dbReference>
<dbReference type="Gene3D" id="1.25.10.20">
    <property type="entry name" value="Vitellinogen, superhelical"/>
    <property type="match status" value="1"/>
</dbReference>
<protein>
    <submittedName>
        <fullName evidence="7">DgyrCDS4294</fullName>
    </submittedName>
</protein>
<keyword evidence="8" id="KW-1185">Reference proteome</keyword>